<dbReference type="Proteomes" id="UP000032737">
    <property type="component" value="Chromosome"/>
</dbReference>
<dbReference type="AlphaFoldDB" id="U4KR79"/>
<protein>
    <submittedName>
        <fullName evidence="2">Uncharacterized protein</fullName>
    </submittedName>
</protein>
<evidence type="ECO:0000313" key="2">
    <source>
        <dbReference type="EMBL" id="CCV65518.1"/>
    </source>
</evidence>
<reference evidence="2 3" key="1">
    <citation type="journal article" date="2013" name="J. Mol. Microbiol. Biotechnol.">
        <title>Analysis of the Complete Genomes of Acholeplasma brassicae , A. palmae and A. laidlawii and Their Comparison to the Obligate Parasites from ' Candidatus Phytoplasma'.</title>
        <authorList>
            <person name="Kube M."/>
            <person name="Siewert C."/>
            <person name="Migdoll A.M."/>
            <person name="Duduk B."/>
            <person name="Holz S."/>
            <person name="Rabus R."/>
            <person name="Seemuller E."/>
            <person name="Mitrovic J."/>
            <person name="Muller I."/>
            <person name="Buttner C."/>
            <person name="Reinhardt R."/>
        </authorList>
    </citation>
    <scope>NUCLEOTIDE SEQUENCE [LARGE SCALE GENOMIC DNA]</scope>
    <source>
        <strain evidence="3">0502</strain>
    </source>
</reference>
<accession>U4KR79</accession>
<keyword evidence="1" id="KW-1133">Transmembrane helix</keyword>
<evidence type="ECO:0000256" key="1">
    <source>
        <dbReference type="SAM" id="Phobius"/>
    </source>
</evidence>
<gene>
    <name evidence="2" type="ORF">BN85304970</name>
</gene>
<feature type="transmembrane region" description="Helical" evidence="1">
    <location>
        <begin position="90"/>
        <end position="112"/>
    </location>
</feature>
<proteinExistence type="predicted"/>
<name>U4KR79_9MOLU</name>
<dbReference type="EMBL" id="FO681348">
    <property type="protein sequence ID" value="CCV65518.1"/>
    <property type="molecule type" value="Genomic_DNA"/>
</dbReference>
<dbReference type="HOGENOM" id="CLU_1840714_0_0_14"/>
<keyword evidence="3" id="KW-1185">Reference proteome</keyword>
<dbReference type="OrthoDB" id="9855898at2"/>
<evidence type="ECO:0000313" key="3">
    <source>
        <dbReference type="Proteomes" id="UP000032737"/>
    </source>
</evidence>
<organism evidence="2 3">
    <name type="scientific">Acholeplasma brassicae</name>
    <dbReference type="NCBI Taxonomy" id="61635"/>
    <lineage>
        <taxon>Bacteria</taxon>
        <taxon>Bacillati</taxon>
        <taxon>Mycoplasmatota</taxon>
        <taxon>Mollicutes</taxon>
        <taxon>Acholeplasmatales</taxon>
        <taxon>Acholeplasmataceae</taxon>
        <taxon>Acholeplasma</taxon>
    </lineage>
</organism>
<dbReference type="RefSeq" id="WP_030004373.1">
    <property type="nucleotide sequence ID" value="NC_022549.1"/>
</dbReference>
<sequence>MKNFMYTYPDSRKQFIENCKIVDKDPQTDYRIRFVCDDEILFGVQRAGHSSGYWFKSNIIEKEDGLHILGELILMDYNNKKIELSKKDKLIETLFMAIFILLTWWLIFIFWLTKSIRWLSNKIVGKKYEPNRTKEELD</sequence>
<dbReference type="STRING" id="61635.BN85304970"/>
<keyword evidence="1" id="KW-0472">Membrane</keyword>
<keyword evidence="1" id="KW-0812">Transmembrane</keyword>
<dbReference type="KEGG" id="abra:BN85304970"/>